<dbReference type="KEGG" id="bgj:AWC36_22300"/>
<dbReference type="PANTHER" id="PTHR40661:SF3">
    <property type="entry name" value="FELS-1 PROPHAGE TRANSCRIPTIONAL REGULATOR"/>
    <property type="match status" value="1"/>
</dbReference>
<reference evidence="5 6" key="1">
    <citation type="submission" date="2016-09" db="EMBL/GenBank/DDBJ databases">
        <authorList>
            <person name="Doonan J."/>
            <person name="Pachebat J.A."/>
            <person name="Golyshin P.N."/>
            <person name="Denman S."/>
            <person name="Mcdonald J.E."/>
        </authorList>
    </citation>
    <scope>NUCLEOTIDE SEQUENCE [LARGE SCALE GENOMIC DNA]</scope>
    <source>
        <strain evidence="5 6">FRB141</strain>
    </source>
</reference>
<evidence type="ECO:0000256" key="3">
    <source>
        <dbReference type="ARBA" id="ARBA00023163"/>
    </source>
</evidence>
<proteinExistence type="predicted"/>
<evidence type="ECO:0000313" key="5">
    <source>
        <dbReference type="EMBL" id="RLM25431.1"/>
    </source>
</evidence>
<dbReference type="EMBL" id="MJLX01000019">
    <property type="protein sequence ID" value="RLM25431.1"/>
    <property type="molecule type" value="Genomic_DNA"/>
</dbReference>
<keyword evidence="2" id="KW-0238">DNA-binding</keyword>
<gene>
    <name evidence="5" type="ORF">BIY26_09085</name>
</gene>
<dbReference type="InterPro" id="IPR036286">
    <property type="entry name" value="LexA/Signal_pep-like_sf"/>
</dbReference>
<accession>A0AAE8EPD0</accession>
<dbReference type="InterPro" id="IPR039418">
    <property type="entry name" value="LexA-like"/>
</dbReference>
<organism evidence="5 6">
    <name type="scientific">Brenneria goodwinii</name>
    <dbReference type="NCBI Taxonomy" id="1109412"/>
    <lineage>
        <taxon>Bacteria</taxon>
        <taxon>Pseudomonadati</taxon>
        <taxon>Pseudomonadota</taxon>
        <taxon>Gammaproteobacteria</taxon>
        <taxon>Enterobacterales</taxon>
        <taxon>Pectobacteriaceae</taxon>
        <taxon>Brenneria</taxon>
    </lineage>
</organism>
<evidence type="ECO:0000256" key="1">
    <source>
        <dbReference type="ARBA" id="ARBA00023015"/>
    </source>
</evidence>
<dbReference type="AlphaFoldDB" id="A0AAE8EPD0"/>
<dbReference type="PANTHER" id="PTHR40661">
    <property type="match status" value="1"/>
</dbReference>
<sequence length="136" mass="15379">MPGYDVQVSTGNGTSALDERQPCRHLAFRRKWLSYRGFNEKDLLLVWAKGDSMEPTISNNDTLVVNTALTKPVDGHIYVIRQDDTLWAKRVQVQPGAWLLISDNKAVYPPIEIKREDMANFEVIGQVVHISKDVGI</sequence>
<evidence type="ECO:0000256" key="2">
    <source>
        <dbReference type="ARBA" id="ARBA00023125"/>
    </source>
</evidence>
<dbReference type="GO" id="GO:0003677">
    <property type="term" value="F:DNA binding"/>
    <property type="evidence" value="ECO:0007669"/>
    <property type="project" value="UniProtKB-KW"/>
</dbReference>
<keyword evidence="3" id="KW-0804">Transcription</keyword>
<feature type="domain" description="Peptidase S24/S26A/S26B/S26C" evidence="4">
    <location>
        <begin position="7"/>
        <end position="128"/>
    </location>
</feature>
<dbReference type="SUPFAM" id="SSF51306">
    <property type="entry name" value="LexA/Signal peptidase"/>
    <property type="match status" value="1"/>
</dbReference>
<dbReference type="CDD" id="cd06529">
    <property type="entry name" value="S24_LexA-like"/>
    <property type="match status" value="1"/>
</dbReference>
<dbReference type="Proteomes" id="UP000285972">
    <property type="component" value="Unassembled WGS sequence"/>
</dbReference>
<keyword evidence="1" id="KW-0805">Transcription regulation</keyword>
<protein>
    <submittedName>
        <fullName evidence="5">Transcriptional regulator</fullName>
    </submittedName>
</protein>
<comment type="caution">
    <text evidence="5">The sequence shown here is derived from an EMBL/GenBank/DDBJ whole genome shotgun (WGS) entry which is preliminary data.</text>
</comment>
<dbReference type="Pfam" id="PF00717">
    <property type="entry name" value="Peptidase_S24"/>
    <property type="match status" value="1"/>
</dbReference>
<dbReference type="InterPro" id="IPR015927">
    <property type="entry name" value="Peptidase_S24_S26A/B/C"/>
</dbReference>
<evidence type="ECO:0000259" key="4">
    <source>
        <dbReference type="Pfam" id="PF00717"/>
    </source>
</evidence>
<evidence type="ECO:0000313" key="6">
    <source>
        <dbReference type="Proteomes" id="UP000285972"/>
    </source>
</evidence>
<dbReference type="Gene3D" id="2.10.109.10">
    <property type="entry name" value="Umud Fragment, subunit A"/>
    <property type="match status" value="1"/>
</dbReference>
<name>A0AAE8EPD0_9GAMM</name>